<evidence type="ECO:0000256" key="6">
    <source>
        <dbReference type="ARBA" id="ARBA00023201"/>
    </source>
</evidence>
<feature type="transmembrane region" description="Helical" evidence="7">
    <location>
        <begin position="100"/>
        <end position="121"/>
    </location>
</feature>
<sequence>MPPTKQNMKKTDSFYNLETIGGMLLFIAAMIAILIANSPYRFAYEQFLQVKVLVGTEEMFIRKPLLLWINDGLMAIYFMLIGLEIKREIKRGVLNNGTNVLVPAVTALSGLLIPASIFILLNAHNTVYLKGWAIPTATDIAFTLGIISLLSSRVPLSLKILLTAIAIFDDIAAIVIIALFYTQNLSLYSLFIALVFTLVLILLNYFHCRRPSVYIVIGIALWIAVLKSGVHATLAGIVIAMTIPDQKNESMLERLENGIHPWVVFLILPVFAFANAGVSFIGVDASVYLHPIVLGTALGLFIGKQIGIFLPLSYFFKFKHFLRKDGINLMQLYGIALICGVGFTMSLFIGSLAYHHSNLSLMAMVKIGVVLGSLASGLLGFLVLKKALKPLK</sequence>
<protein>
    <recommendedName>
        <fullName evidence="7">Na(+)/H(+) antiporter NhaA</fullName>
    </recommendedName>
    <alternativeName>
        <fullName evidence="7">Sodium/proton antiporter NhaA</fullName>
    </alternativeName>
</protein>
<evidence type="ECO:0000313" key="9">
    <source>
        <dbReference type="Proteomes" id="UP000054761"/>
    </source>
</evidence>
<name>A0A0W0WJK3_9GAMM</name>
<keyword evidence="6 7" id="KW-0739">Sodium transport</keyword>
<proteinExistence type="inferred from homology"/>
<gene>
    <name evidence="7 8" type="primary">nhaA</name>
    <name evidence="8" type="ORF">Lisr_0425</name>
</gene>
<dbReference type="InterPro" id="IPR023171">
    <property type="entry name" value="Na/H_antiporter_dom_sf"/>
</dbReference>
<feature type="transmembrane region" description="Helical" evidence="7">
    <location>
        <begin position="262"/>
        <end position="282"/>
    </location>
</feature>
<keyword evidence="3 7" id="KW-0812">Transmembrane</keyword>
<feature type="transmembrane region" description="Helical" evidence="7">
    <location>
        <begin position="187"/>
        <end position="207"/>
    </location>
</feature>
<evidence type="ECO:0000256" key="1">
    <source>
        <dbReference type="ARBA" id="ARBA00004429"/>
    </source>
</evidence>
<feature type="transmembrane region" description="Helical" evidence="7">
    <location>
        <begin position="288"/>
        <end position="312"/>
    </location>
</feature>
<dbReference type="GO" id="GO:0005886">
    <property type="term" value="C:plasma membrane"/>
    <property type="evidence" value="ECO:0007669"/>
    <property type="project" value="UniProtKB-SubCell"/>
</dbReference>
<keyword evidence="7" id="KW-0406">Ion transport</keyword>
<accession>A0A0W0WJK3</accession>
<dbReference type="NCBIfam" id="TIGR00773">
    <property type="entry name" value="NhaA"/>
    <property type="match status" value="1"/>
</dbReference>
<dbReference type="GO" id="GO:0015385">
    <property type="term" value="F:sodium:proton antiporter activity"/>
    <property type="evidence" value="ECO:0007669"/>
    <property type="project" value="UniProtKB-UniRule"/>
</dbReference>
<feature type="transmembrane region" description="Helical" evidence="7">
    <location>
        <begin position="213"/>
        <end position="241"/>
    </location>
</feature>
<comment type="catalytic activity">
    <reaction evidence="7">
        <text>Na(+)(in) + 2 H(+)(out) = Na(+)(out) + 2 H(+)(in)</text>
        <dbReference type="Rhea" id="RHEA:29251"/>
        <dbReference type="ChEBI" id="CHEBI:15378"/>
        <dbReference type="ChEBI" id="CHEBI:29101"/>
    </reaction>
</comment>
<dbReference type="Pfam" id="PF06965">
    <property type="entry name" value="Na_H_antiport_1"/>
    <property type="match status" value="1"/>
</dbReference>
<dbReference type="HAMAP" id="MF_01844">
    <property type="entry name" value="NhaA"/>
    <property type="match status" value="1"/>
</dbReference>
<keyword evidence="7" id="KW-0915">Sodium</keyword>
<dbReference type="NCBIfam" id="NF007112">
    <property type="entry name" value="PRK09561.1"/>
    <property type="match status" value="1"/>
</dbReference>
<dbReference type="InterPro" id="IPR004670">
    <property type="entry name" value="NhaA"/>
</dbReference>
<evidence type="ECO:0000313" key="8">
    <source>
        <dbReference type="EMBL" id="KTD32488.1"/>
    </source>
</evidence>
<organism evidence="8 9">
    <name type="scientific">Legionella israelensis</name>
    <dbReference type="NCBI Taxonomy" id="454"/>
    <lineage>
        <taxon>Bacteria</taxon>
        <taxon>Pseudomonadati</taxon>
        <taxon>Pseudomonadota</taxon>
        <taxon>Gammaproteobacteria</taxon>
        <taxon>Legionellales</taxon>
        <taxon>Legionellaceae</taxon>
        <taxon>Legionella</taxon>
    </lineage>
</organism>
<keyword evidence="7" id="KW-0050">Antiport</keyword>
<feature type="transmembrane region" description="Helical" evidence="7">
    <location>
        <begin position="332"/>
        <end position="354"/>
    </location>
</feature>
<dbReference type="STRING" id="454.Lisr_0425"/>
<keyword evidence="7" id="KW-0813">Transport</keyword>
<feature type="transmembrane region" description="Helical" evidence="7">
    <location>
        <begin position="65"/>
        <end position="85"/>
    </location>
</feature>
<feature type="transmembrane region" description="Helical" evidence="7">
    <location>
        <begin position="20"/>
        <end position="44"/>
    </location>
</feature>
<dbReference type="PATRIC" id="fig|454.4.peg.446"/>
<evidence type="ECO:0000256" key="7">
    <source>
        <dbReference type="HAMAP-Rule" id="MF_01844"/>
    </source>
</evidence>
<comment type="similarity">
    <text evidence="7">Belongs to the NhaA Na(+)/H(+) (TC 2.A.33) antiporter family.</text>
</comment>
<dbReference type="Proteomes" id="UP000054761">
    <property type="component" value="Unassembled WGS sequence"/>
</dbReference>
<dbReference type="PANTHER" id="PTHR30341:SF0">
    <property type="entry name" value="NA(+)_H(+) ANTIPORTER NHAA"/>
    <property type="match status" value="1"/>
</dbReference>
<dbReference type="Gene3D" id="1.20.1530.10">
    <property type="entry name" value="Na+/H+ antiporter like domain"/>
    <property type="match status" value="1"/>
</dbReference>
<keyword evidence="5 7" id="KW-0472">Membrane</keyword>
<keyword evidence="4 7" id="KW-1133">Transmembrane helix</keyword>
<keyword evidence="9" id="KW-1185">Reference proteome</keyword>
<feature type="transmembrane region" description="Helical" evidence="7">
    <location>
        <begin position="360"/>
        <end position="384"/>
    </location>
</feature>
<dbReference type="EMBL" id="LNYH01000013">
    <property type="protein sequence ID" value="KTD32488.1"/>
    <property type="molecule type" value="Genomic_DNA"/>
</dbReference>
<reference evidence="8 9" key="1">
    <citation type="submission" date="2015-11" db="EMBL/GenBank/DDBJ databases">
        <title>Genomic analysis of 38 Legionella species identifies large and diverse effector repertoires.</title>
        <authorList>
            <person name="Burstein D."/>
            <person name="Amaro F."/>
            <person name="Zusman T."/>
            <person name="Lifshitz Z."/>
            <person name="Cohen O."/>
            <person name="Gilbert J.A."/>
            <person name="Pupko T."/>
            <person name="Shuman H.A."/>
            <person name="Segal G."/>
        </authorList>
    </citation>
    <scope>NUCLEOTIDE SEQUENCE [LARGE SCALE GENOMIC DNA]</scope>
    <source>
        <strain evidence="8 9">Bercovier 4</strain>
    </source>
</reference>
<comment type="subcellular location">
    <subcellularLocation>
        <location evidence="1">Cell inner membrane</location>
        <topology evidence="1">Multi-pass membrane protein</topology>
    </subcellularLocation>
    <subcellularLocation>
        <location evidence="7">Cell membrane</location>
        <topology evidence="7">Multi-pass membrane protein</topology>
    </subcellularLocation>
</comment>
<dbReference type="NCBIfam" id="NF007111">
    <property type="entry name" value="PRK09560.1"/>
    <property type="match status" value="1"/>
</dbReference>
<dbReference type="AlphaFoldDB" id="A0A0W0WJK3"/>
<dbReference type="PANTHER" id="PTHR30341">
    <property type="entry name" value="SODIUM ION/PROTON ANTIPORTER NHAA-RELATED"/>
    <property type="match status" value="1"/>
</dbReference>
<evidence type="ECO:0000256" key="4">
    <source>
        <dbReference type="ARBA" id="ARBA00022989"/>
    </source>
</evidence>
<keyword evidence="2 7" id="KW-1003">Cell membrane</keyword>
<dbReference type="GO" id="GO:0006885">
    <property type="term" value="P:regulation of pH"/>
    <property type="evidence" value="ECO:0007669"/>
    <property type="project" value="UniProtKB-UniRule"/>
</dbReference>
<evidence type="ECO:0000256" key="3">
    <source>
        <dbReference type="ARBA" id="ARBA00022692"/>
    </source>
</evidence>
<comment type="caution">
    <text evidence="8">The sequence shown here is derived from an EMBL/GenBank/DDBJ whole genome shotgun (WGS) entry which is preliminary data.</text>
</comment>
<feature type="transmembrane region" description="Helical" evidence="7">
    <location>
        <begin position="133"/>
        <end position="154"/>
    </location>
</feature>
<evidence type="ECO:0000256" key="5">
    <source>
        <dbReference type="ARBA" id="ARBA00023136"/>
    </source>
</evidence>
<comment type="function">
    <text evidence="7">Na(+)/H(+) antiporter that extrudes sodium in exchange for external protons.</text>
</comment>
<evidence type="ECO:0000256" key="2">
    <source>
        <dbReference type="ARBA" id="ARBA00022475"/>
    </source>
</evidence>
<dbReference type="NCBIfam" id="NF011427">
    <property type="entry name" value="PRK14854.1"/>
    <property type="match status" value="1"/>
</dbReference>
<feature type="transmembrane region" description="Helical" evidence="7">
    <location>
        <begin position="160"/>
        <end position="180"/>
    </location>
</feature>